<dbReference type="GO" id="GO:0008270">
    <property type="term" value="F:zinc ion binding"/>
    <property type="evidence" value="ECO:0007669"/>
    <property type="project" value="UniProtKB-KW"/>
</dbReference>
<evidence type="ECO:0000313" key="13">
    <source>
        <dbReference type="EMBL" id="RDW26831.1"/>
    </source>
</evidence>
<dbReference type="GO" id="GO:0005634">
    <property type="term" value="C:nucleus"/>
    <property type="evidence" value="ECO:0007669"/>
    <property type="project" value="UniProtKB-SubCell"/>
</dbReference>
<dbReference type="FunFam" id="3.30.160.60:FF:002343">
    <property type="entry name" value="Zinc finger protein 33A"/>
    <property type="match status" value="1"/>
</dbReference>
<keyword evidence="4" id="KW-0677">Repeat</keyword>
<dbReference type="EMBL" id="CP017554">
    <property type="protein sequence ID" value="AOW01655.1"/>
    <property type="molecule type" value="Genomic_DNA"/>
</dbReference>
<evidence type="ECO:0000256" key="4">
    <source>
        <dbReference type="ARBA" id="ARBA00022737"/>
    </source>
</evidence>
<evidence type="ECO:0000256" key="2">
    <source>
        <dbReference type="ARBA" id="ARBA00022491"/>
    </source>
</evidence>
<name>A0A1D8N7P8_YARLL</name>
<organism evidence="12 14">
    <name type="scientific">Yarrowia lipolytica</name>
    <name type="common">Candida lipolytica</name>
    <dbReference type="NCBI Taxonomy" id="4952"/>
    <lineage>
        <taxon>Eukaryota</taxon>
        <taxon>Fungi</taxon>
        <taxon>Dikarya</taxon>
        <taxon>Ascomycota</taxon>
        <taxon>Saccharomycotina</taxon>
        <taxon>Dipodascomycetes</taxon>
        <taxon>Dipodascales</taxon>
        <taxon>Dipodascales incertae sedis</taxon>
        <taxon>Yarrowia</taxon>
    </lineage>
</organism>
<keyword evidence="3" id="KW-0479">Metal-binding</keyword>
<dbReference type="SUPFAM" id="SSF57667">
    <property type="entry name" value="beta-beta-alpha zinc fingers"/>
    <property type="match status" value="2"/>
</dbReference>
<feature type="region of interest" description="Disordered" evidence="10">
    <location>
        <begin position="286"/>
        <end position="324"/>
    </location>
</feature>
<evidence type="ECO:0000256" key="8">
    <source>
        <dbReference type="ARBA" id="ARBA00038089"/>
    </source>
</evidence>
<feature type="domain" description="C2H2-type" evidence="11">
    <location>
        <begin position="115"/>
        <end position="144"/>
    </location>
</feature>
<feature type="compositionally biased region" description="Polar residues" evidence="10">
    <location>
        <begin position="501"/>
        <end position="512"/>
    </location>
</feature>
<sequence length="518" mass="57076">MNVGGDSVDMLLSSVSAHHRSSDAGQSDMGSISPSTAHTTPDATTYKTSDEEDATGKITTPRSEGSPNTNGSGSDGENLVCKWGPCGKTFGSAEKLYAHLCDAHVGRKCTHNLSLVCNWDNCGIVTVKRDHITSHIRVHVPLKPYKCDFCTKSFKRPQDLKKHVKTHADDNEQAHNAYAKPHMQHTHQQQQQQQRYMQYPTYASGYEYPYYRYSQPQVQVPMVPSYAAVGHMPTPPMHPHAPIDRKRQWDTTSDFFDDIKRARVTPNYSSDIASRLSTIEQYIGIQGQQQQASPTPQTATTTSATPAPAAPHQATPPQQQLPSFKQGDYQETDQFLNQLGSNIYGNIKSVDPQYEAPAEFHLPHPMGYRYAFSHAPAPHGAAPVAPQVAPPAHPGVHGVSAPHYPDLSYSRSTVPQLSSRFEDVRQMSVGVTQRAARTTNVEESDDDDELVEGFGKMAIADSKAMQVAQMKKHLEVVSYLRRVLQEARETESGEAEDTAANKDTSASKSSLYPTIKAC</sequence>
<dbReference type="Gene3D" id="3.30.160.60">
    <property type="entry name" value="Classic Zinc Finger"/>
    <property type="match status" value="2"/>
</dbReference>
<comment type="similarity">
    <text evidence="8">Belongs to the pacC/RIM101 family.</text>
</comment>
<reference evidence="13 15" key="2">
    <citation type="submission" date="2018-07" db="EMBL/GenBank/DDBJ databases">
        <title>Draft Genome Assemblies for Five Robust Yarrowia lipolytica Strains Exhibiting High Lipid Production and Pentose Sugar Utilization and Sugar Alcohol Secretion from Undetoxified Lignocellulosic Biomass Hydrolysates.</title>
        <authorList>
            <consortium name="DOE Joint Genome Institute"/>
            <person name="Walker C."/>
            <person name="Ryu S."/>
            <person name="Na H."/>
            <person name="Zane M."/>
            <person name="LaButti K."/>
            <person name="Lipzen A."/>
            <person name="Haridas S."/>
            <person name="Barry K."/>
            <person name="Grigoriev I.V."/>
            <person name="Quarterman J."/>
            <person name="Slininger P."/>
            <person name="Dien B."/>
            <person name="Trinh C.T."/>
        </authorList>
    </citation>
    <scope>NUCLEOTIDE SEQUENCE [LARGE SCALE GENOMIC DNA]</scope>
    <source>
        <strain evidence="13 15">YB392</strain>
    </source>
</reference>
<evidence type="ECO:0000256" key="3">
    <source>
        <dbReference type="ARBA" id="ARBA00022723"/>
    </source>
</evidence>
<evidence type="ECO:0000256" key="1">
    <source>
        <dbReference type="ARBA" id="ARBA00004123"/>
    </source>
</evidence>
<dbReference type="Proteomes" id="UP000256601">
    <property type="component" value="Unassembled WGS sequence"/>
</dbReference>
<dbReference type="eggNOG" id="KOG1721">
    <property type="taxonomic scope" value="Eukaryota"/>
</dbReference>
<evidence type="ECO:0000256" key="6">
    <source>
        <dbReference type="ARBA" id="ARBA00022833"/>
    </source>
</evidence>
<evidence type="ECO:0000256" key="9">
    <source>
        <dbReference type="PROSITE-ProRule" id="PRU00042"/>
    </source>
</evidence>
<feature type="region of interest" description="Disordered" evidence="10">
    <location>
        <begin position="1"/>
        <end position="75"/>
    </location>
</feature>
<evidence type="ECO:0000259" key="11">
    <source>
        <dbReference type="PROSITE" id="PS50157"/>
    </source>
</evidence>
<dbReference type="SMART" id="SM00355">
    <property type="entry name" value="ZnF_C2H2"/>
    <property type="match status" value="3"/>
</dbReference>
<dbReference type="Pfam" id="PF00096">
    <property type="entry name" value="zf-C2H2"/>
    <property type="match status" value="1"/>
</dbReference>
<dbReference type="PANTHER" id="PTHR47257:SF1">
    <property type="entry name" value="PH-RESPONSE TRANSCRIPTION FACTOR PACC_RIM101"/>
    <property type="match status" value="1"/>
</dbReference>
<reference evidence="12 14" key="1">
    <citation type="journal article" date="2016" name="PLoS ONE">
        <title>Sequence Assembly of Yarrowia lipolytica Strain W29/CLIB89 Shows Transposable Element Diversity.</title>
        <authorList>
            <person name="Magnan C."/>
            <person name="Yu J."/>
            <person name="Chang I."/>
            <person name="Jahn E."/>
            <person name="Kanomata Y."/>
            <person name="Wu J."/>
            <person name="Zeller M."/>
            <person name="Oakes M."/>
            <person name="Baldi P."/>
            <person name="Sandmeyer S."/>
        </authorList>
    </citation>
    <scope>NUCLEOTIDE SEQUENCE [LARGE SCALE GENOMIC DNA]</scope>
    <source>
        <strain evidence="12">CLIB89</strain>
        <strain evidence="14">CLIB89(W29)</strain>
    </source>
</reference>
<gene>
    <name evidence="13" type="ORF">B0I71DRAFT_130216</name>
    <name evidence="12" type="ORF">YALI1_B18134g</name>
</gene>
<dbReference type="AlphaFoldDB" id="A0A1D8N7P8"/>
<dbReference type="VEuPathDB" id="FungiDB:YALI0_B13640g"/>
<dbReference type="InterPro" id="IPR036236">
    <property type="entry name" value="Znf_C2H2_sf"/>
</dbReference>
<feature type="domain" description="C2H2-type" evidence="11">
    <location>
        <begin position="79"/>
        <end position="109"/>
    </location>
</feature>
<proteinExistence type="inferred from homology"/>
<evidence type="ECO:0000256" key="10">
    <source>
        <dbReference type="SAM" id="MobiDB-lite"/>
    </source>
</evidence>
<comment type="subcellular location">
    <subcellularLocation>
        <location evidence="1">Nucleus</location>
    </subcellularLocation>
</comment>
<keyword evidence="2" id="KW-0678">Repressor</keyword>
<dbReference type="VEuPathDB" id="FungiDB:YALI1_B18134g"/>
<keyword evidence="5 9" id="KW-0863">Zinc-finger</keyword>
<evidence type="ECO:0000313" key="12">
    <source>
        <dbReference type="EMBL" id="AOW01655.1"/>
    </source>
</evidence>
<dbReference type="PROSITE" id="PS50157">
    <property type="entry name" value="ZINC_FINGER_C2H2_2"/>
    <property type="match status" value="3"/>
</dbReference>
<feature type="compositionally biased region" description="Polar residues" evidence="10">
    <location>
        <begin position="23"/>
        <end position="47"/>
    </location>
</feature>
<dbReference type="EMBL" id="KZ858973">
    <property type="protein sequence ID" value="RDW26831.1"/>
    <property type="molecule type" value="Genomic_DNA"/>
</dbReference>
<dbReference type="PANTHER" id="PTHR47257">
    <property type="entry name" value="PH-RESPONSE TRANSCRIPTION FACTOR PACC/RIM101"/>
    <property type="match status" value="1"/>
</dbReference>
<dbReference type="InterPro" id="IPR013087">
    <property type="entry name" value="Znf_C2H2_type"/>
</dbReference>
<keyword evidence="6" id="KW-0862">Zinc</keyword>
<feature type="compositionally biased region" description="Low complexity" evidence="10">
    <location>
        <begin position="288"/>
        <end position="320"/>
    </location>
</feature>
<dbReference type="KEGG" id="yli:2907295"/>
<protein>
    <submittedName>
        <fullName evidence="13">pH-response transcription factor pacC/RIM101</fullName>
    </submittedName>
</protein>
<evidence type="ECO:0000256" key="5">
    <source>
        <dbReference type="ARBA" id="ARBA00022771"/>
    </source>
</evidence>
<dbReference type="InterPro" id="IPR050806">
    <property type="entry name" value="pacC/RIM101"/>
</dbReference>
<feature type="compositionally biased region" description="Polar residues" evidence="10">
    <location>
        <begin position="57"/>
        <end position="72"/>
    </location>
</feature>
<accession>A0A1D8N7P8</accession>
<feature type="region of interest" description="Disordered" evidence="10">
    <location>
        <begin position="488"/>
        <end position="518"/>
    </location>
</feature>
<feature type="domain" description="C2H2-type" evidence="11">
    <location>
        <begin position="145"/>
        <end position="172"/>
    </location>
</feature>
<dbReference type="GO" id="GO:0045944">
    <property type="term" value="P:positive regulation of transcription by RNA polymerase II"/>
    <property type="evidence" value="ECO:0007669"/>
    <property type="project" value="TreeGrafter"/>
</dbReference>
<evidence type="ECO:0000256" key="7">
    <source>
        <dbReference type="ARBA" id="ARBA00023242"/>
    </source>
</evidence>
<keyword evidence="7" id="KW-0539">Nucleus</keyword>
<evidence type="ECO:0000313" key="15">
    <source>
        <dbReference type="Proteomes" id="UP000256601"/>
    </source>
</evidence>
<dbReference type="PROSITE" id="PS00028">
    <property type="entry name" value="ZINC_FINGER_C2H2_1"/>
    <property type="match status" value="2"/>
</dbReference>
<dbReference type="Proteomes" id="UP000182444">
    <property type="component" value="Chromosome 1B"/>
</dbReference>
<evidence type="ECO:0000313" key="14">
    <source>
        <dbReference type="Proteomes" id="UP000182444"/>
    </source>
</evidence>